<dbReference type="Proteomes" id="UP000003947">
    <property type="component" value="Unassembled WGS sequence"/>
</dbReference>
<dbReference type="InterPro" id="IPR029063">
    <property type="entry name" value="SAM-dependent_MTases_sf"/>
</dbReference>
<dbReference type="EMBL" id="JH660635">
    <property type="protein sequence ID" value="EIM30809.1"/>
    <property type="molecule type" value="Genomic_DNA"/>
</dbReference>
<evidence type="ECO:0000313" key="1">
    <source>
        <dbReference type="EMBL" id="EIM30809.1"/>
    </source>
</evidence>
<keyword evidence="2" id="KW-1185">Reference proteome</keyword>
<dbReference type="InterPro" id="IPR010342">
    <property type="entry name" value="DUF938"/>
</dbReference>
<proteinExistence type="predicted"/>
<dbReference type="Gene3D" id="3.40.50.150">
    <property type="entry name" value="Vaccinia Virus protein VP39"/>
    <property type="match status" value="1"/>
</dbReference>
<accession>I4Z3L7</accession>
<dbReference type="STRING" id="864069.MicloDRAFT_00003360"/>
<dbReference type="PATRIC" id="fig|864069.3.peg.357"/>
<dbReference type="eggNOG" id="COG0220">
    <property type="taxonomic scope" value="Bacteria"/>
</dbReference>
<dbReference type="SUPFAM" id="SSF53335">
    <property type="entry name" value="S-adenosyl-L-methionine-dependent methyltransferases"/>
    <property type="match status" value="1"/>
</dbReference>
<dbReference type="PANTHER" id="PTHR20974:SF0">
    <property type="entry name" value="UPF0585 PROTEIN CG18661"/>
    <property type="match status" value="1"/>
</dbReference>
<sequence>MCCDRHAPKDRLFQLIVRRVAVSVLSTAPLHGMTAQAPHDEEYAFMTTTSSSQDARVAPSVARNRDPILAVLRRVLPPTGTVLEIASGTGEHAVHFAAALPHLTWQPSDQDEQGLRSITAHRAISGLPNLLAPLRLDAAAPEWPVEQVDAVVAINMVHISPWQATQGLAAGAGRALSPDGVLYLYGAYKENGIHTAPSNEAFDADLRRRNPDWGIRDLEEVAELAGRYGLTLVERISMPANNLSLVFRR</sequence>
<dbReference type="Pfam" id="PF06080">
    <property type="entry name" value="DUF938"/>
    <property type="match status" value="1"/>
</dbReference>
<name>I4Z3L7_9HYPH</name>
<dbReference type="AlphaFoldDB" id="I4Z3L7"/>
<gene>
    <name evidence="1" type="ORF">MicloDRAFT_00003360</name>
</gene>
<dbReference type="HOGENOM" id="CLU_067698_2_0_5"/>
<organism evidence="1 2">
    <name type="scientific">Microvirga lotononidis</name>
    <dbReference type="NCBI Taxonomy" id="864069"/>
    <lineage>
        <taxon>Bacteria</taxon>
        <taxon>Pseudomonadati</taxon>
        <taxon>Pseudomonadota</taxon>
        <taxon>Alphaproteobacteria</taxon>
        <taxon>Hyphomicrobiales</taxon>
        <taxon>Methylobacteriaceae</taxon>
        <taxon>Microvirga</taxon>
    </lineage>
</organism>
<protein>
    <recommendedName>
        <fullName evidence="3">SAM-dependent methyltransferase</fullName>
    </recommendedName>
</protein>
<evidence type="ECO:0008006" key="3">
    <source>
        <dbReference type="Google" id="ProtNLM"/>
    </source>
</evidence>
<dbReference type="PANTHER" id="PTHR20974">
    <property type="entry name" value="UPF0585 PROTEIN CG18661"/>
    <property type="match status" value="1"/>
</dbReference>
<reference evidence="1 2" key="1">
    <citation type="submission" date="2012-02" db="EMBL/GenBank/DDBJ databases">
        <title>Improved High-Quality Draft sequence of Microvirga sp. WSM3557.</title>
        <authorList>
            <consortium name="US DOE Joint Genome Institute"/>
            <person name="Lucas S."/>
            <person name="Han J."/>
            <person name="Lapidus A."/>
            <person name="Cheng J.-F."/>
            <person name="Goodwin L."/>
            <person name="Pitluck S."/>
            <person name="Peters L."/>
            <person name="Zhang X."/>
            <person name="Detter J.C."/>
            <person name="Han C."/>
            <person name="Tapia R."/>
            <person name="Land M."/>
            <person name="Hauser L."/>
            <person name="Kyrpides N."/>
            <person name="Ivanova N."/>
            <person name="Pagani I."/>
            <person name="Brau L."/>
            <person name="Yates R."/>
            <person name="O'Hara G."/>
            <person name="Rui T."/>
            <person name="Howieson J."/>
            <person name="Reeve W."/>
            <person name="Woyke T."/>
        </authorList>
    </citation>
    <scope>NUCLEOTIDE SEQUENCE [LARGE SCALE GENOMIC DNA]</scope>
    <source>
        <strain evidence="1 2">WSM3557</strain>
    </source>
</reference>
<evidence type="ECO:0000313" key="2">
    <source>
        <dbReference type="Proteomes" id="UP000003947"/>
    </source>
</evidence>